<evidence type="ECO:0000256" key="1">
    <source>
        <dbReference type="ARBA" id="ARBA00004123"/>
    </source>
</evidence>
<dbReference type="GO" id="GO:0007464">
    <property type="term" value="P:R3/R4 cell fate commitment"/>
    <property type="evidence" value="ECO:0007669"/>
    <property type="project" value="UniProtKB-ARBA"/>
</dbReference>
<dbReference type="InterPro" id="IPR051095">
    <property type="entry name" value="Dros_DevTransReg"/>
</dbReference>
<keyword evidence="5" id="KW-0805">Transcription regulation</keyword>
<keyword evidence="9" id="KW-0862">Zinc</keyword>
<feature type="domain" description="BTB" evidence="11">
    <location>
        <begin position="31"/>
        <end position="96"/>
    </location>
</feature>
<comment type="caution">
    <text evidence="13">The sequence shown here is derived from an EMBL/GenBank/DDBJ whole genome shotgun (WGS) entry which is preliminary data.</text>
</comment>
<keyword evidence="7" id="KW-0539">Nucleus</keyword>
<dbReference type="Gene3D" id="3.30.710.10">
    <property type="entry name" value="Potassium Channel Kv1.1, Chain A"/>
    <property type="match status" value="1"/>
</dbReference>
<dbReference type="SUPFAM" id="SSF54695">
    <property type="entry name" value="POZ domain"/>
    <property type="match status" value="1"/>
</dbReference>
<keyword evidence="2" id="KW-0217">Developmental protein</keyword>
<keyword evidence="3" id="KW-0221">Differentiation</keyword>
<dbReference type="GO" id="GO:0008406">
    <property type="term" value="P:gonad development"/>
    <property type="evidence" value="ECO:0007669"/>
    <property type="project" value="UniProtKB-ARBA"/>
</dbReference>
<dbReference type="Gene3D" id="3.30.160.60">
    <property type="entry name" value="Classic Zinc Finger"/>
    <property type="match status" value="1"/>
</dbReference>
<dbReference type="PROSITE" id="PS50097">
    <property type="entry name" value="BTB"/>
    <property type="match status" value="1"/>
</dbReference>
<dbReference type="GO" id="GO:0005634">
    <property type="term" value="C:nucleus"/>
    <property type="evidence" value="ECO:0007669"/>
    <property type="project" value="UniProtKB-SubCell"/>
</dbReference>
<evidence type="ECO:0000259" key="12">
    <source>
        <dbReference type="PROSITE" id="PS50157"/>
    </source>
</evidence>
<feature type="compositionally biased region" description="Low complexity" evidence="10">
    <location>
        <begin position="370"/>
        <end position="385"/>
    </location>
</feature>
<sequence>MAGQQICLKWNSFQANIVTSFENLWEEEGLVDVTLASDGQCLRAHKVILSACSPFFRKVFQTNPCQHPVIILQDVHFTELESLLCFVYKGEVNIEQENLPALLRAAETLQIRGLSGASEQVKEKMGASKKVLPPNSPEDSPEESPPVKRPRSIQPSQSPPLPTTPLALTPTSRPSRSRHPSTSSVEPWEQPQQPGDPEIPPKVEPSDSVSRSPSPLHDALEDSTDGSVGPPCDLMQAQLKLPASDTGQIKGILNPDAAAFHAEPNDAPQANKNFPFPPFPCPFCDRAYTSWGFRRRHIKAMHTQSPRLSCKWCLRVLPSHSDWEQHVMAEHNLSPGDAHNGLLILEEAHMVLQIPNPTRLDTFVSMIRKSGSNSEGEKSSASISAQSHRDQSSH</sequence>
<comment type="function">
    <text evidence="8">Putative transcription factor required for axon growth and guidance in the central and peripheral nervous systems. Repels CNS axons away from the midline by promoting the expression of the midline repellent sli and its receptor robo.</text>
</comment>
<dbReference type="GO" id="GO:0006357">
    <property type="term" value="P:regulation of transcription by RNA polymerase II"/>
    <property type="evidence" value="ECO:0007669"/>
    <property type="project" value="TreeGrafter"/>
</dbReference>
<evidence type="ECO:0000256" key="6">
    <source>
        <dbReference type="ARBA" id="ARBA00023163"/>
    </source>
</evidence>
<protein>
    <submittedName>
        <fullName evidence="13">Uncharacterized protein</fullName>
    </submittedName>
</protein>
<organism evidence="13 14">
    <name type="scientific">Gryllus longicercus</name>
    <dbReference type="NCBI Taxonomy" id="2509291"/>
    <lineage>
        <taxon>Eukaryota</taxon>
        <taxon>Metazoa</taxon>
        <taxon>Ecdysozoa</taxon>
        <taxon>Arthropoda</taxon>
        <taxon>Hexapoda</taxon>
        <taxon>Insecta</taxon>
        <taxon>Pterygota</taxon>
        <taxon>Neoptera</taxon>
        <taxon>Polyneoptera</taxon>
        <taxon>Orthoptera</taxon>
        <taxon>Ensifera</taxon>
        <taxon>Gryllidea</taxon>
        <taxon>Grylloidea</taxon>
        <taxon>Gryllidae</taxon>
        <taxon>Gryllinae</taxon>
        <taxon>Gryllus</taxon>
    </lineage>
</organism>
<feature type="domain" description="C2H2-type" evidence="12">
    <location>
        <begin position="279"/>
        <end position="307"/>
    </location>
</feature>
<dbReference type="GO" id="GO:0007526">
    <property type="term" value="P:larval somatic muscle development"/>
    <property type="evidence" value="ECO:0007669"/>
    <property type="project" value="UniProtKB-ARBA"/>
</dbReference>
<dbReference type="PANTHER" id="PTHR23110">
    <property type="entry name" value="BTB DOMAIN TRANSCRIPTION FACTOR"/>
    <property type="match status" value="1"/>
</dbReference>
<dbReference type="EMBL" id="JAZDUA010000814">
    <property type="protein sequence ID" value="KAK7789184.1"/>
    <property type="molecule type" value="Genomic_DNA"/>
</dbReference>
<keyword evidence="6" id="KW-0804">Transcription</keyword>
<dbReference type="SMART" id="SM00355">
    <property type="entry name" value="ZnF_C2H2"/>
    <property type="match status" value="2"/>
</dbReference>
<name>A0AAN9YY24_9ORTH</name>
<evidence type="ECO:0000256" key="5">
    <source>
        <dbReference type="ARBA" id="ARBA00023015"/>
    </source>
</evidence>
<evidence type="ECO:0000313" key="13">
    <source>
        <dbReference type="EMBL" id="KAK7789184.1"/>
    </source>
</evidence>
<feature type="region of interest" description="Disordered" evidence="10">
    <location>
        <begin position="370"/>
        <end position="394"/>
    </location>
</feature>
<evidence type="ECO:0000256" key="2">
    <source>
        <dbReference type="ARBA" id="ARBA00022473"/>
    </source>
</evidence>
<feature type="compositionally biased region" description="Low complexity" evidence="10">
    <location>
        <begin position="164"/>
        <end position="184"/>
    </location>
</feature>
<dbReference type="GO" id="GO:0035167">
    <property type="term" value="P:larval lymph gland hemopoiesis"/>
    <property type="evidence" value="ECO:0007669"/>
    <property type="project" value="UniProtKB-ARBA"/>
</dbReference>
<dbReference type="GO" id="GO:0008270">
    <property type="term" value="F:zinc ion binding"/>
    <property type="evidence" value="ECO:0007669"/>
    <property type="project" value="UniProtKB-KW"/>
</dbReference>
<dbReference type="CDD" id="cd18315">
    <property type="entry name" value="BTB_POZ_BAB-like"/>
    <property type="match status" value="1"/>
</dbReference>
<evidence type="ECO:0000256" key="10">
    <source>
        <dbReference type="SAM" id="MobiDB-lite"/>
    </source>
</evidence>
<reference evidence="13 14" key="1">
    <citation type="submission" date="2024-03" db="EMBL/GenBank/DDBJ databases">
        <title>The genome assembly and annotation of the cricket Gryllus longicercus Weissman &amp; Gray.</title>
        <authorList>
            <person name="Szrajer S."/>
            <person name="Gray D."/>
            <person name="Ylla G."/>
        </authorList>
    </citation>
    <scope>NUCLEOTIDE SEQUENCE [LARGE SCALE GENOMIC DNA]</scope>
    <source>
        <strain evidence="13">DAG 2021-001</strain>
        <tissue evidence="13">Whole body minus gut</tissue>
    </source>
</reference>
<dbReference type="Pfam" id="PF00651">
    <property type="entry name" value="BTB"/>
    <property type="match status" value="1"/>
</dbReference>
<dbReference type="GO" id="GO:0048813">
    <property type="term" value="P:dendrite morphogenesis"/>
    <property type="evidence" value="ECO:0007669"/>
    <property type="project" value="UniProtKB-ARBA"/>
</dbReference>
<dbReference type="Proteomes" id="UP001378592">
    <property type="component" value="Unassembled WGS sequence"/>
</dbReference>
<keyword evidence="9" id="KW-0479">Metal-binding</keyword>
<evidence type="ECO:0000256" key="9">
    <source>
        <dbReference type="PROSITE-ProRule" id="PRU00042"/>
    </source>
</evidence>
<evidence type="ECO:0000313" key="14">
    <source>
        <dbReference type="Proteomes" id="UP001378592"/>
    </source>
</evidence>
<keyword evidence="9" id="KW-0863">Zinc-finger</keyword>
<dbReference type="SMART" id="SM00225">
    <property type="entry name" value="BTB"/>
    <property type="match status" value="1"/>
</dbReference>
<dbReference type="GO" id="GO:0045476">
    <property type="term" value="P:nurse cell apoptotic process"/>
    <property type="evidence" value="ECO:0007669"/>
    <property type="project" value="UniProtKB-ARBA"/>
</dbReference>
<dbReference type="InterPro" id="IPR011333">
    <property type="entry name" value="SKP1/BTB/POZ_sf"/>
</dbReference>
<gene>
    <name evidence="13" type="ORF">R5R35_014071</name>
</gene>
<proteinExistence type="predicted"/>
<accession>A0AAN9YY24</accession>
<dbReference type="GO" id="GO:0045467">
    <property type="term" value="P:R7 cell development"/>
    <property type="evidence" value="ECO:0007669"/>
    <property type="project" value="UniProtKB-ARBA"/>
</dbReference>
<dbReference type="GO" id="GO:0016199">
    <property type="term" value="P:axon midline choice point recognition"/>
    <property type="evidence" value="ECO:0007669"/>
    <property type="project" value="UniProtKB-ARBA"/>
</dbReference>
<evidence type="ECO:0000256" key="4">
    <source>
        <dbReference type="ARBA" id="ARBA00022902"/>
    </source>
</evidence>
<dbReference type="PROSITE" id="PS50157">
    <property type="entry name" value="ZINC_FINGER_C2H2_2"/>
    <property type="match status" value="1"/>
</dbReference>
<comment type="subcellular location">
    <subcellularLocation>
        <location evidence="1">Nucleus</location>
    </subcellularLocation>
</comment>
<dbReference type="AlphaFoldDB" id="A0AAN9YY24"/>
<dbReference type="InterPro" id="IPR013087">
    <property type="entry name" value="Znf_C2H2_type"/>
</dbReference>
<dbReference type="PANTHER" id="PTHR23110:SF111">
    <property type="entry name" value="LONGITUDINALS LACKING PROTEIN, ISOFORMS F_I_K_T"/>
    <property type="match status" value="1"/>
</dbReference>
<evidence type="ECO:0000259" key="11">
    <source>
        <dbReference type="PROSITE" id="PS50097"/>
    </source>
</evidence>
<keyword evidence="4" id="KW-0524">Neurogenesis</keyword>
<dbReference type="SUPFAM" id="SSF57667">
    <property type="entry name" value="beta-beta-alpha zinc fingers"/>
    <property type="match status" value="1"/>
</dbReference>
<evidence type="ECO:0000256" key="3">
    <source>
        <dbReference type="ARBA" id="ARBA00022782"/>
    </source>
</evidence>
<dbReference type="PROSITE" id="PS00028">
    <property type="entry name" value="ZINC_FINGER_C2H2_1"/>
    <property type="match status" value="1"/>
</dbReference>
<keyword evidence="14" id="KW-1185">Reference proteome</keyword>
<dbReference type="InterPro" id="IPR000210">
    <property type="entry name" value="BTB/POZ_dom"/>
</dbReference>
<evidence type="ECO:0000256" key="7">
    <source>
        <dbReference type="ARBA" id="ARBA00023242"/>
    </source>
</evidence>
<evidence type="ECO:0000256" key="8">
    <source>
        <dbReference type="ARBA" id="ARBA00037382"/>
    </source>
</evidence>
<feature type="region of interest" description="Disordered" evidence="10">
    <location>
        <begin position="117"/>
        <end position="233"/>
    </location>
</feature>
<dbReference type="InterPro" id="IPR036236">
    <property type="entry name" value="Znf_C2H2_sf"/>
</dbReference>